<name>R7VCX2_CAPTE</name>
<dbReference type="Pfam" id="PF24771">
    <property type="entry name" value="Ig_CFAP74_1st"/>
    <property type="match status" value="1"/>
</dbReference>
<dbReference type="PANTHER" id="PTHR22538:SF0">
    <property type="entry name" value="CILIA- AND FLAGELLA-ASSOCIATED PROTEIN 74"/>
    <property type="match status" value="1"/>
</dbReference>
<proteinExistence type="predicted"/>
<evidence type="ECO:0000313" key="7">
    <source>
        <dbReference type="EnsemblMetazoa" id="CapteP225037"/>
    </source>
</evidence>
<feature type="region of interest" description="Disordered" evidence="2">
    <location>
        <begin position="1134"/>
        <end position="1187"/>
    </location>
</feature>
<feature type="domain" description="CFAP74 third Ig-like" evidence="4">
    <location>
        <begin position="794"/>
        <end position="906"/>
    </location>
</feature>
<dbReference type="Pfam" id="PF24778">
    <property type="entry name" value="Ig-CFAP74_3rd"/>
    <property type="match status" value="1"/>
</dbReference>
<feature type="non-terminal residue" evidence="6">
    <location>
        <position position="1401"/>
    </location>
</feature>
<accession>R7VCX2</accession>
<feature type="domain" description="CFAP74 fourth Ig-like" evidence="5">
    <location>
        <begin position="912"/>
        <end position="1006"/>
    </location>
</feature>
<feature type="region of interest" description="Disordered" evidence="2">
    <location>
        <begin position="196"/>
        <end position="239"/>
    </location>
</feature>
<dbReference type="STRING" id="283909.R7VCX2"/>
<evidence type="ECO:0000259" key="5">
    <source>
        <dbReference type="Pfam" id="PF24798"/>
    </source>
</evidence>
<evidence type="ECO:0000259" key="4">
    <source>
        <dbReference type="Pfam" id="PF24778"/>
    </source>
</evidence>
<evidence type="ECO:0000259" key="3">
    <source>
        <dbReference type="Pfam" id="PF24770"/>
    </source>
</evidence>
<feature type="coiled-coil region" evidence="1">
    <location>
        <begin position="76"/>
        <end position="134"/>
    </location>
</feature>
<dbReference type="Proteomes" id="UP000014760">
    <property type="component" value="Unassembled WGS sequence"/>
</dbReference>
<keyword evidence="8" id="KW-1185">Reference proteome</keyword>
<dbReference type="EnsemblMetazoa" id="CapteT225037">
    <property type="protein sequence ID" value="CapteP225037"/>
    <property type="gene ID" value="CapteG225037"/>
</dbReference>
<gene>
    <name evidence="6" type="ORF">CAPTEDRAFT_225037</name>
</gene>
<dbReference type="Pfam" id="PF24770">
    <property type="entry name" value="Ig-CFAP74_2"/>
    <property type="match status" value="1"/>
</dbReference>
<dbReference type="HOGENOM" id="CLU_243984_0_0_1"/>
<dbReference type="OMA" id="ENTMWHI"/>
<dbReference type="InterPro" id="IPR056307">
    <property type="entry name" value="Ig-CFAP74_3rd"/>
</dbReference>
<dbReference type="InterPro" id="IPR056306">
    <property type="entry name" value="Ig-CFAP74_2nd"/>
</dbReference>
<reference evidence="7" key="3">
    <citation type="submission" date="2015-06" db="UniProtKB">
        <authorList>
            <consortium name="EnsemblMetazoa"/>
        </authorList>
    </citation>
    <scope>IDENTIFICATION</scope>
</reference>
<feature type="compositionally biased region" description="Basic and acidic residues" evidence="2">
    <location>
        <begin position="659"/>
        <end position="672"/>
    </location>
</feature>
<evidence type="ECO:0000313" key="8">
    <source>
        <dbReference type="Proteomes" id="UP000014760"/>
    </source>
</evidence>
<feature type="compositionally biased region" description="Basic and acidic residues" evidence="2">
    <location>
        <begin position="223"/>
        <end position="239"/>
    </location>
</feature>
<reference evidence="8" key="1">
    <citation type="submission" date="2012-12" db="EMBL/GenBank/DDBJ databases">
        <authorList>
            <person name="Hellsten U."/>
            <person name="Grimwood J."/>
            <person name="Chapman J.A."/>
            <person name="Shapiro H."/>
            <person name="Aerts A."/>
            <person name="Otillar R.P."/>
            <person name="Terry A.Y."/>
            <person name="Boore J.L."/>
            <person name="Simakov O."/>
            <person name="Marletaz F."/>
            <person name="Cho S.-J."/>
            <person name="Edsinger-Gonzales E."/>
            <person name="Havlak P."/>
            <person name="Kuo D.-H."/>
            <person name="Larsson T."/>
            <person name="Lv J."/>
            <person name="Arendt D."/>
            <person name="Savage R."/>
            <person name="Osoegawa K."/>
            <person name="de Jong P."/>
            <person name="Lindberg D.R."/>
            <person name="Seaver E.C."/>
            <person name="Weisblat D.A."/>
            <person name="Putnam N.H."/>
            <person name="Grigoriev I.V."/>
            <person name="Rokhsar D.S."/>
        </authorList>
    </citation>
    <scope>NUCLEOTIDE SEQUENCE</scope>
    <source>
        <strain evidence="8">I ESC-2004</strain>
    </source>
</reference>
<dbReference type="PANTHER" id="PTHR22538">
    <property type="entry name" value="CILIA- AND FLAGELLA-ASSOCIATED PROTEIN 74"/>
    <property type="match status" value="1"/>
</dbReference>
<evidence type="ECO:0000256" key="1">
    <source>
        <dbReference type="SAM" id="Coils"/>
    </source>
</evidence>
<feature type="region of interest" description="Disordered" evidence="2">
    <location>
        <begin position="1"/>
        <end position="52"/>
    </location>
</feature>
<dbReference type="InterPro" id="IPR013783">
    <property type="entry name" value="Ig-like_fold"/>
</dbReference>
<feature type="region of interest" description="Disordered" evidence="2">
    <location>
        <begin position="654"/>
        <end position="684"/>
    </location>
</feature>
<dbReference type="Gene3D" id="2.60.40.10">
    <property type="entry name" value="Immunoglobulins"/>
    <property type="match status" value="3"/>
</dbReference>
<keyword evidence="1" id="KW-0175">Coiled coil</keyword>
<dbReference type="InterPro" id="IPR056310">
    <property type="entry name" value="Ig-CFAP74_4th"/>
</dbReference>
<feature type="domain" description="CFAP74 second Ig-like" evidence="3">
    <location>
        <begin position="599"/>
        <end position="792"/>
    </location>
</feature>
<feature type="compositionally biased region" description="Acidic residues" evidence="2">
    <location>
        <begin position="26"/>
        <end position="52"/>
    </location>
</feature>
<protein>
    <recommendedName>
        <fullName evidence="9">Abnormal spindle-like microcephaly-associated protein ASH domain-containing protein</fullName>
    </recommendedName>
</protein>
<dbReference type="EMBL" id="KB295128">
    <property type="protein sequence ID" value="ELU13530.1"/>
    <property type="molecule type" value="Genomic_DNA"/>
</dbReference>
<reference evidence="6 8" key="2">
    <citation type="journal article" date="2013" name="Nature">
        <title>Insights into bilaterian evolution from three spiralian genomes.</title>
        <authorList>
            <person name="Simakov O."/>
            <person name="Marletaz F."/>
            <person name="Cho S.J."/>
            <person name="Edsinger-Gonzales E."/>
            <person name="Havlak P."/>
            <person name="Hellsten U."/>
            <person name="Kuo D.H."/>
            <person name="Larsson T."/>
            <person name="Lv J."/>
            <person name="Arendt D."/>
            <person name="Savage R."/>
            <person name="Osoegawa K."/>
            <person name="de Jong P."/>
            <person name="Grimwood J."/>
            <person name="Chapman J.A."/>
            <person name="Shapiro H."/>
            <person name="Aerts A."/>
            <person name="Otillar R.P."/>
            <person name="Terry A.Y."/>
            <person name="Boore J.L."/>
            <person name="Grigoriev I.V."/>
            <person name="Lindberg D.R."/>
            <person name="Seaver E.C."/>
            <person name="Weisblat D.A."/>
            <person name="Putnam N.H."/>
            <person name="Rokhsar D.S."/>
        </authorList>
    </citation>
    <scope>NUCLEOTIDE SEQUENCE</scope>
    <source>
        <strain evidence="6 8">I ESC-2004</strain>
    </source>
</reference>
<dbReference type="Pfam" id="PF24798">
    <property type="entry name" value="Ig-CFAP74_4th"/>
    <property type="match status" value="1"/>
</dbReference>
<dbReference type="EMBL" id="AMQN01018955">
    <property type="status" value="NOT_ANNOTATED_CDS"/>
    <property type="molecule type" value="Genomic_DNA"/>
</dbReference>
<dbReference type="OrthoDB" id="545169at2759"/>
<feature type="compositionally biased region" description="Acidic residues" evidence="2">
    <location>
        <begin position="673"/>
        <end position="684"/>
    </location>
</feature>
<evidence type="ECO:0008006" key="9">
    <source>
        <dbReference type="Google" id="ProtNLM"/>
    </source>
</evidence>
<evidence type="ECO:0000313" key="6">
    <source>
        <dbReference type="EMBL" id="ELU13530.1"/>
    </source>
</evidence>
<sequence>METAAESHATDVMGGSDTVQPATEDIPFDYEVNEDGESVGESLELSDSDEDELKVEAEEKLTWTDQVRMIHMRRYLNELADKVEHKDHELQKLRAAEDRLYAHFERLCEEIDNEKNLEEKIMKAIKNAEFELAEVQVEQGKMILVEDDLKKQEEKWARERTEVAEVRQMKETRYANQSMARLKSEHRLAQIALDEQRRKHKKTVDGAKRSQEKHKKHLQQTVDKIRQRESEEEDRQKAHMEKRMNTMLALKTDITANRENLRALRARNRAMEKKQKEAENQWCSNIEKNGGNPSEEVLKKRLQEQLEREKAEHEVKQKEQQVKIVERLLSEEDRMQRRKVQQPFLFTNQQKEKEKNVKPLPKRELKILDRAINSGSSKRTLQIDRTKFDGKTGDESGDEGMDYAPMSVTRDNTQIPDSDSDDEVVNVATNLAVPEFEGVWDNHKAYRAPKDLVNIRKLPDSTKMERDIMDRVMDKHREGIVINQVAGGREFQGCAFYSKPDVVHFKDFEVGKTYKKRVILTNVSYTVNYCKLTGLTEHLKDFITLSFDPPGQMSAGLTCELNVTFKPMINEDLTGFIHFLAQTGPFKIPLKCSTKKCNLSVDKDEVDFGTSVIGETLSRSITLSNKGALPTKFDFYKITADTVRGNLSASVDESVAKVTKAEEEKGKEKDEEKQEMDEKEVEKEDDIAAFDGRSEVEEGITIAESKVDIGQCDDVFSEDFNLNPEMDELFSLDGMQVGQVTEGTIQPFSSVKLDVVWHPTIPGKVNTEFAIVFQDPDSENINIQFKANAIDVPVWVERQNVDLKICTYDRLFQDTIIVNNRATTALRLKFEVCKELRNHLELLPKTGYIQAQSQFSAQLKFIPRKNIAEEAGQFFDPDTGVLEAPMTIRVADQTCPVPFTVHAVVTNSDIEFSTMNIDFGCATIHEAVKKTVTFTNKSILPQQFGFVGIPSYIDVQPNDGFGTLLPKETIDLDIIFQPRKAQQFNFDLTCKSLINREFKIRCTGTGVHPPVELSTQVIHFPATAINDVSSAAIHVINSHLDMNEFSHPVPRIGKGEIAPVGPTSFEFLVPKESPISISPAVGTILPGQKCRVHVRFSPEMNDSDVRQEAVRMITKTLEHKAQEEYQAALLREKEEELNPKGKGKQNAKDAKQAKGGGKAAPKEGDGRASTKGPSPVQSPDSEDIDPRSDEYCAAAASLVRQYNSQFNSFVIPCHVASGKCSHPGELDYSVHNTLFLEVHCPAIRPKLVVISDNGRASTDFGEVSIGQNFIRTITIQNISSGSLEFQETLEIRCPNSCLSITLKGKGVSPVVTLSVENNIMDMGAVIEGEYQEDSFKIVNTSTLAVRYAIKLDSQSLLRHAKSQELPSFVTRSEKTKCLVGTQNNNGQQVFDCVPAEGNIAA</sequence>
<organism evidence="6">
    <name type="scientific">Capitella teleta</name>
    <name type="common">Polychaete worm</name>
    <dbReference type="NCBI Taxonomy" id="283909"/>
    <lineage>
        <taxon>Eukaryota</taxon>
        <taxon>Metazoa</taxon>
        <taxon>Spiralia</taxon>
        <taxon>Lophotrochozoa</taxon>
        <taxon>Annelida</taxon>
        <taxon>Polychaeta</taxon>
        <taxon>Sedentaria</taxon>
        <taxon>Scolecida</taxon>
        <taxon>Capitellidae</taxon>
        <taxon>Capitella</taxon>
    </lineage>
</organism>
<evidence type="ECO:0000256" key="2">
    <source>
        <dbReference type="SAM" id="MobiDB-lite"/>
    </source>
</evidence>